<gene>
    <name evidence="7 10" type="primary">ispF</name>
    <name evidence="10" type="ORF">QE109_17205</name>
</gene>
<feature type="binding site" evidence="7">
    <location>
        <begin position="56"/>
        <end position="58"/>
    </location>
    <ligand>
        <name>4-CDP-2-C-methyl-D-erythritol 2-phosphate</name>
        <dbReference type="ChEBI" id="CHEBI:57919"/>
    </ligand>
</feature>
<feature type="binding site" evidence="7">
    <location>
        <begin position="132"/>
        <end position="135"/>
    </location>
    <ligand>
        <name>4-CDP-2-C-methyl-D-erythritol 2-phosphate</name>
        <dbReference type="ChEBI" id="CHEBI:57919"/>
    </ligand>
</feature>
<dbReference type="GO" id="GO:0008685">
    <property type="term" value="F:2-C-methyl-D-erythritol 2,4-cyclodiphosphate synthase activity"/>
    <property type="evidence" value="ECO:0007669"/>
    <property type="project" value="UniProtKB-EC"/>
</dbReference>
<feature type="binding site" evidence="7">
    <location>
        <position position="42"/>
    </location>
    <ligand>
        <name>a divalent metal cation</name>
        <dbReference type="ChEBI" id="CHEBI:60240"/>
    </ligand>
</feature>
<dbReference type="InterPro" id="IPR036571">
    <property type="entry name" value="MECDP_synthase_sf"/>
</dbReference>
<evidence type="ECO:0000256" key="6">
    <source>
        <dbReference type="ARBA" id="ARBA00023239"/>
    </source>
</evidence>
<dbReference type="PROSITE" id="PS01350">
    <property type="entry name" value="ISPF"/>
    <property type="match status" value="1"/>
</dbReference>
<dbReference type="SUPFAM" id="SSF69765">
    <property type="entry name" value="IpsF-like"/>
    <property type="match status" value="1"/>
</dbReference>
<feature type="binding site" evidence="7">
    <location>
        <position position="10"/>
    </location>
    <ligand>
        <name>a divalent metal cation</name>
        <dbReference type="ChEBI" id="CHEBI:60240"/>
    </ligand>
</feature>
<protein>
    <recommendedName>
        <fullName evidence="3 7">2-C-methyl-D-erythritol 2,4-cyclodiphosphate synthase</fullName>
        <shortName evidence="7">MECDP-synthase</shortName>
        <shortName evidence="7">MECPP-synthase</shortName>
        <shortName evidence="7">MECPS</shortName>
        <ecNumber evidence="3 7">4.6.1.12</ecNumber>
    </recommendedName>
</protein>
<comment type="caution">
    <text evidence="10">The sequence shown here is derived from an EMBL/GenBank/DDBJ whole genome shotgun (WGS) entry which is preliminary data.</text>
</comment>
<evidence type="ECO:0000313" key="10">
    <source>
        <dbReference type="EMBL" id="MDH8679888.1"/>
    </source>
</evidence>
<comment type="similarity">
    <text evidence="7 8">Belongs to the IspF family.</text>
</comment>
<dbReference type="InterPro" id="IPR003526">
    <property type="entry name" value="MECDP_synthase"/>
</dbReference>
<evidence type="ECO:0000256" key="5">
    <source>
        <dbReference type="ARBA" id="ARBA00023229"/>
    </source>
</evidence>
<name>A0ABT6NHR1_9FIRM</name>
<comment type="cofactor">
    <cofactor evidence="7">
        <name>a divalent metal cation</name>
        <dbReference type="ChEBI" id="CHEBI:60240"/>
    </cofactor>
    <text evidence="7">Binds 1 divalent metal cation per subunit.</text>
</comment>
<evidence type="ECO:0000256" key="1">
    <source>
        <dbReference type="ARBA" id="ARBA00000200"/>
    </source>
</evidence>
<dbReference type="NCBIfam" id="TIGR00151">
    <property type="entry name" value="ispF"/>
    <property type="match status" value="1"/>
</dbReference>
<evidence type="ECO:0000256" key="4">
    <source>
        <dbReference type="ARBA" id="ARBA00022723"/>
    </source>
</evidence>
<accession>A0ABT6NHR1</accession>
<evidence type="ECO:0000256" key="3">
    <source>
        <dbReference type="ARBA" id="ARBA00012579"/>
    </source>
</evidence>
<dbReference type="Proteomes" id="UP001158045">
    <property type="component" value="Unassembled WGS sequence"/>
</dbReference>
<comment type="catalytic activity">
    <reaction evidence="1 7 8">
        <text>4-CDP-2-C-methyl-D-erythritol 2-phosphate = 2-C-methyl-D-erythritol 2,4-cyclic diphosphate + CMP</text>
        <dbReference type="Rhea" id="RHEA:23864"/>
        <dbReference type="ChEBI" id="CHEBI:57919"/>
        <dbReference type="ChEBI" id="CHEBI:58483"/>
        <dbReference type="ChEBI" id="CHEBI:60377"/>
        <dbReference type="EC" id="4.6.1.12"/>
    </reaction>
</comment>
<dbReference type="PANTHER" id="PTHR43181:SF1">
    <property type="entry name" value="2-C-METHYL-D-ERYTHRITOL 2,4-CYCLODIPHOSPHATE SYNTHASE, CHLOROPLASTIC"/>
    <property type="match status" value="1"/>
</dbReference>
<evidence type="ECO:0000313" key="11">
    <source>
        <dbReference type="Proteomes" id="UP001158045"/>
    </source>
</evidence>
<feature type="domain" description="2-C-methyl-D-erythritol 2,4-cyclodiphosphate synthase" evidence="9">
    <location>
        <begin position="1"/>
        <end position="154"/>
    </location>
</feature>
<keyword evidence="5 7" id="KW-0414">Isoprene biosynthesis</keyword>
<feature type="binding site" evidence="7">
    <location>
        <begin position="34"/>
        <end position="35"/>
    </location>
    <ligand>
        <name>4-CDP-2-C-methyl-D-erythritol 2-phosphate</name>
        <dbReference type="ChEBI" id="CHEBI:57919"/>
    </ligand>
</feature>
<proteinExistence type="inferred from homology"/>
<dbReference type="CDD" id="cd00554">
    <property type="entry name" value="MECDP_synthase"/>
    <property type="match status" value="1"/>
</dbReference>
<dbReference type="PANTHER" id="PTHR43181">
    <property type="entry name" value="2-C-METHYL-D-ERYTHRITOL 2,4-CYCLODIPHOSPHATE SYNTHASE, CHLOROPLASTIC"/>
    <property type="match status" value="1"/>
</dbReference>
<feature type="binding site" evidence="7">
    <location>
        <begin position="8"/>
        <end position="10"/>
    </location>
    <ligand>
        <name>4-CDP-2-C-methyl-D-erythritol 2-phosphate</name>
        <dbReference type="ChEBI" id="CHEBI:57919"/>
    </ligand>
</feature>
<keyword evidence="4 7" id="KW-0479">Metal-binding</keyword>
<feature type="binding site" evidence="7">
    <location>
        <position position="8"/>
    </location>
    <ligand>
        <name>a divalent metal cation</name>
        <dbReference type="ChEBI" id="CHEBI:60240"/>
    </ligand>
</feature>
<sequence length="157" mass="17325">MRVGIGYDVHQLVEERLLILGGVEIPHYFGLLGHSDADVLTHAVMDAILGALGEGDIGKHFPDTSELYKDVSSLILLEKVYDTMKQRGYKIGNIDCTIVAQKPKLAPYLGQMKQNFSDILKCDQSQINIKATTTERLGFEGLEQGISSQAIVLLLHE</sequence>
<evidence type="ECO:0000256" key="8">
    <source>
        <dbReference type="RuleBase" id="RU004395"/>
    </source>
</evidence>
<feature type="site" description="Transition state stabilizer" evidence="7">
    <location>
        <position position="34"/>
    </location>
</feature>
<dbReference type="HAMAP" id="MF_00107">
    <property type="entry name" value="IspF"/>
    <property type="match status" value="1"/>
</dbReference>
<dbReference type="Pfam" id="PF02542">
    <property type="entry name" value="YgbB"/>
    <property type="match status" value="1"/>
</dbReference>
<dbReference type="RefSeq" id="WP_281095783.1">
    <property type="nucleotide sequence ID" value="NZ_JARYZI010000020.1"/>
</dbReference>
<keyword evidence="6 7" id="KW-0456">Lyase</keyword>
<dbReference type="EC" id="4.6.1.12" evidence="3 7"/>
<dbReference type="InterPro" id="IPR020555">
    <property type="entry name" value="MECDP_synthase_CS"/>
</dbReference>
<comment type="caution">
    <text evidence="7">Lacks conserved residue(s) required for the propagation of feature annotation.</text>
</comment>
<evidence type="ECO:0000259" key="9">
    <source>
        <dbReference type="Pfam" id="PF02542"/>
    </source>
</evidence>
<keyword evidence="11" id="KW-1185">Reference proteome</keyword>
<dbReference type="EMBL" id="JARYZI010000020">
    <property type="protein sequence ID" value="MDH8679888.1"/>
    <property type="molecule type" value="Genomic_DNA"/>
</dbReference>
<reference evidence="10 11" key="1">
    <citation type="submission" date="2023-04" db="EMBL/GenBank/DDBJ databases">
        <title>Fusibacter bizertensis strain WBS, isolated from littoral bottom sediments of the Arctic seas - biochemical and genomic analysis.</title>
        <authorList>
            <person name="Brioukhanov A.L."/>
        </authorList>
    </citation>
    <scope>NUCLEOTIDE SEQUENCE [LARGE SCALE GENOMIC DNA]</scope>
    <source>
        <strain evidence="10 11">WBS</strain>
    </source>
</reference>
<feature type="binding site" evidence="7">
    <location>
        <position position="139"/>
    </location>
    <ligand>
        <name>4-CDP-2-C-methyl-D-erythritol 2-phosphate</name>
        <dbReference type="ChEBI" id="CHEBI:57919"/>
    </ligand>
</feature>
<comment type="pathway">
    <text evidence="2 7">Isoprenoid biosynthesis; isopentenyl diphosphate biosynthesis via DXP pathway; isopentenyl diphosphate from 1-deoxy-D-xylulose 5-phosphate: step 4/6.</text>
</comment>
<dbReference type="Gene3D" id="3.30.1330.50">
    <property type="entry name" value="2-C-methyl-D-erythritol 2,4-cyclodiphosphate synthase"/>
    <property type="match status" value="1"/>
</dbReference>
<organism evidence="10 11">
    <name type="scientific">Fusibacter bizertensis</name>
    <dbReference type="NCBI Taxonomy" id="1488331"/>
    <lineage>
        <taxon>Bacteria</taxon>
        <taxon>Bacillati</taxon>
        <taxon>Bacillota</taxon>
        <taxon>Clostridia</taxon>
        <taxon>Eubacteriales</taxon>
        <taxon>Eubacteriales Family XII. Incertae Sedis</taxon>
        <taxon>Fusibacter</taxon>
    </lineage>
</organism>
<feature type="site" description="Transition state stabilizer" evidence="7">
    <location>
        <position position="133"/>
    </location>
</feature>
<comment type="subunit">
    <text evidence="7">Homotrimer.</text>
</comment>
<comment type="function">
    <text evidence="7">Involved in the biosynthesis of isopentenyl diphosphate (IPP) and dimethylallyl diphosphate (DMAPP), two major building blocks of isoprenoid compounds. Catalyzes the conversion of 4-diphosphocytidyl-2-C-methyl-D-erythritol 2-phosphate (CDP-ME2P) to 2-C-methyl-D-erythritol 2,4-cyclodiphosphate (ME-CPP) with a corresponding release of cytidine 5-monophosphate (CMP).</text>
</comment>
<evidence type="ECO:0000256" key="7">
    <source>
        <dbReference type="HAMAP-Rule" id="MF_00107"/>
    </source>
</evidence>
<evidence type="ECO:0000256" key="2">
    <source>
        <dbReference type="ARBA" id="ARBA00004709"/>
    </source>
</evidence>